<evidence type="ECO:0000313" key="16">
    <source>
        <dbReference type="EMBL" id="CUV54330.1"/>
    </source>
</evidence>
<feature type="domain" description="Cytochrome c" evidence="8">
    <location>
        <begin position="27"/>
        <end position="112"/>
    </location>
</feature>
<evidence type="ECO:0000313" key="12">
    <source>
        <dbReference type="EMBL" id="CUV27056.1"/>
    </source>
</evidence>
<feature type="chain" id="PRO_5014231656" evidence="7">
    <location>
        <begin position="26"/>
        <end position="115"/>
    </location>
</feature>
<dbReference type="EMBL" id="CP085043">
    <property type="protein sequence ID" value="UZF15070.1"/>
    <property type="molecule type" value="Genomic_DNA"/>
</dbReference>
<dbReference type="Proteomes" id="UP000262427">
    <property type="component" value="Chromosome CM"/>
</dbReference>
<feature type="signal peptide" evidence="7">
    <location>
        <begin position="1"/>
        <end position="25"/>
    </location>
</feature>
<dbReference type="PRINTS" id="PR00606">
    <property type="entry name" value="CYTCHROMECID"/>
</dbReference>
<evidence type="ECO:0000256" key="5">
    <source>
        <dbReference type="ARBA" id="ARBA00023004"/>
    </source>
</evidence>
<feature type="binding site" description="covalent" evidence="6">
    <location>
        <position position="90"/>
    </location>
    <ligand>
        <name>heme c</name>
        <dbReference type="ChEBI" id="CHEBI:61717"/>
    </ligand>
</feature>
<dbReference type="EMBL" id="LN899825">
    <property type="protein sequence ID" value="CUV33386.1"/>
    <property type="molecule type" value="Genomic_DNA"/>
</dbReference>
<protein>
    <submittedName>
        <fullName evidence="18">C-type cytochrome</fullName>
    </submittedName>
    <submittedName>
        <fullName evidence="9 17">Cytochrome C</fullName>
    </submittedName>
</protein>
<reference evidence="18" key="4">
    <citation type="submission" date="2021-10" db="EMBL/GenBank/DDBJ databases">
        <title>Complete genome sequences of five Ralstonia solancearum strains isolated from sunflower.</title>
        <authorList>
            <person name="She X."/>
            <person name="He Z."/>
        </authorList>
    </citation>
    <scope>NUCLEOTIDE SEQUENCE</scope>
    <source>
        <strain evidence="18">RS638</strain>
    </source>
</reference>
<evidence type="ECO:0000259" key="8">
    <source>
        <dbReference type="PROSITE" id="PS51007"/>
    </source>
</evidence>
<gene>
    <name evidence="18" type="ORF">LH706_00925</name>
    <name evidence="10" type="ORF">PSS4_v1_30079</name>
    <name evidence="17" type="ORF">RD1301_v1_2240008</name>
    <name evidence="9" type="ORF">RSP824_00825</name>
    <name evidence="11" type="ORF">RUN1744_v1_730010</name>
    <name evidence="12" type="ORF">RUN1985_v1_20067</name>
    <name evidence="16" type="ORF">RUN215_v1_310007</name>
    <name evidence="13" type="ORF">TD1301_v1_380010</name>
    <name evidence="14" type="ORF">TF3108_v1_470009</name>
    <name evidence="15" type="ORF">TO10_v1_660008</name>
</gene>
<evidence type="ECO:0000256" key="3">
    <source>
        <dbReference type="ARBA" id="ARBA00022723"/>
    </source>
</evidence>
<dbReference type="InterPro" id="IPR036909">
    <property type="entry name" value="Cyt_c-like_dom_sf"/>
</dbReference>
<dbReference type="GO" id="GO:0020037">
    <property type="term" value="F:heme binding"/>
    <property type="evidence" value="ECO:0007669"/>
    <property type="project" value="InterPro"/>
</dbReference>
<evidence type="ECO:0000313" key="10">
    <source>
        <dbReference type="EMBL" id="CUV16134.1"/>
    </source>
</evidence>
<reference evidence="17" key="1">
    <citation type="submission" date="2015-10" db="EMBL/GenBank/DDBJ databases">
        <authorList>
            <person name="Gilbert D.G."/>
        </authorList>
    </citation>
    <scope>NUCLEOTIDE SEQUENCE</scope>
    <source>
        <strain evidence="17">Phyl III-seqv23</strain>
    </source>
</reference>
<dbReference type="EMBL" id="LN899824">
    <property type="protein sequence ID" value="CUV27056.1"/>
    <property type="molecule type" value="Genomic_DNA"/>
</dbReference>
<reference evidence="9" key="2">
    <citation type="submission" date="2018-01" db="EMBL/GenBank/DDBJ databases">
        <title>Ralstonia pseudosolanacearum P824 infects blueberry.</title>
        <authorList>
            <person name="Bocsanczy A.M."/>
            <person name="Norman D.J."/>
        </authorList>
    </citation>
    <scope>NUCLEOTIDE SEQUENCE</scope>
    <source>
        <strain evidence="9">P824</strain>
    </source>
</reference>
<keyword evidence="5 6" id="KW-0408">Iron</keyword>
<dbReference type="Pfam" id="PF00034">
    <property type="entry name" value="Cytochrom_C"/>
    <property type="match status" value="1"/>
</dbReference>
<evidence type="ECO:0000313" key="19">
    <source>
        <dbReference type="Proteomes" id="UP000262427"/>
    </source>
</evidence>
<dbReference type="EMBL" id="LN899822">
    <property type="protein sequence ID" value="CUV62355.1"/>
    <property type="molecule type" value="Genomic_DNA"/>
</dbReference>
<feature type="binding site" description="covalent" evidence="6">
    <location>
        <position position="41"/>
    </location>
    <ligand>
        <name>heme c</name>
        <dbReference type="ChEBI" id="CHEBI:61717"/>
    </ligand>
</feature>
<evidence type="ECO:0000313" key="15">
    <source>
        <dbReference type="EMBL" id="CUV46708.1"/>
    </source>
</evidence>
<comment type="PTM">
    <text evidence="6">Binds 1 heme c group covalently per subunit.</text>
</comment>
<dbReference type="EMBL" id="LN899823">
    <property type="protein sequence ID" value="CUV24777.1"/>
    <property type="molecule type" value="Genomic_DNA"/>
</dbReference>
<keyword evidence="3 6" id="KW-0479">Metal-binding</keyword>
<evidence type="ECO:0000256" key="4">
    <source>
        <dbReference type="ARBA" id="ARBA00022982"/>
    </source>
</evidence>
<evidence type="ECO:0000313" key="17">
    <source>
        <dbReference type="EMBL" id="CUV62355.1"/>
    </source>
</evidence>
<dbReference type="Gene3D" id="1.10.760.10">
    <property type="entry name" value="Cytochrome c-like domain"/>
    <property type="match status" value="1"/>
</dbReference>
<dbReference type="InterPro" id="IPR002324">
    <property type="entry name" value="Cyt_c_ID"/>
</dbReference>
<evidence type="ECO:0000313" key="13">
    <source>
        <dbReference type="EMBL" id="CUV33386.1"/>
    </source>
</evidence>
<name>A0A0K1ZGV8_RALSL</name>
<proteinExistence type="predicted"/>
<dbReference type="AlphaFoldDB" id="A0A0K1ZGV8"/>
<evidence type="ECO:0000256" key="2">
    <source>
        <dbReference type="ARBA" id="ARBA00022617"/>
    </source>
</evidence>
<evidence type="ECO:0000313" key="14">
    <source>
        <dbReference type="EMBL" id="CUV40436.1"/>
    </source>
</evidence>
<dbReference type="EMBL" id="LN899820">
    <property type="protein sequence ID" value="CUV54330.1"/>
    <property type="molecule type" value="Genomic_DNA"/>
</dbReference>
<reference evidence="19" key="3">
    <citation type="submission" date="2018-01" db="EMBL/GenBank/DDBJ databases">
        <title>Raltonia solanacearum P824 infects blueberry.</title>
        <authorList>
            <person name="Bocsanczy A.M."/>
            <person name="Norman D.J."/>
        </authorList>
    </citation>
    <scope>NUCLEOTIDE SEQUENCE [LARGE SCALE GENOMIC DNA]</scope>
    <source>
        <strain evidence="19">P824</strain>
    </source>
</reference>
<dbReference type="InterPro" id="IPR009056">
    <property type="entry name" value="Cyt_c-like_dom"/>
</dbReference>
<dbReference type="EMBL" id="LN899826">
    <property type="protein sequence ID" value="CUV40436.1"/>
    <property type="molecule type" value="Genomic_DNA"/>
</dbReference>
<sequence>MKFAASLAAGAVLAGLALSAAPAQAAIDAARAQAIASQNACLGCHAVDRKLVGPSYQDVAAKYKGDAGAQAKLVQKVRQGGLGVWGQIPMPANPKISDADLKTVIDWVLAGAPAK</sequence>
<keyword evidence="4" id="KW-0249">Electron transport</keyword>
<evidence type="ECO:0000256" key="6">
    <source>
        <dbReference type="PIRSR" id="PIRSR602324-1"/>
    </source>
</evidence>
<dbReference type="PROSITE" id="PS51007">
    <property type="entry name" value="CYTC"/>
    <property type="match status" value="1"/>
</dbReference>
<dbReference type="EMBL" id="LN899821">
    <property type="protein sequence ID" value="CUV16134.1"/>
    <property type="molecule type" value="Genomic_DNA"/>
</dbReference>
<dbReference type="GO" id="GO:0009055">
    <property type="term" value="F:electron transfer activity"/>
    <property type="evidence" value="ECO:0007669"/>
    <property type="project" value="InterPro"/>
</dbReference>
<evidence type="ECO:0000313" key="18">
    <source>
        <dbReference type="EMBL" id="UZF15070.1"/>
    </source>
</evidence>
<dbReference type="GO" id="GO:0005506">
    <property type="term" value="F:iron ion binding"/>
    <property type="evidence" value="ECO:0007669"/>
    <property type="project" value="InterPro"/>
</dbReference>
<evidence type="ECO:0000256" key="1">
    <source>
        <dbReference type="ARBA" id="ARBA00022448"/>
    </source>
</evidence>
<accession>A0A0K1ZGV8</accession>
<evidence type="ECO:0000256" key="7">
    <source>
        <dbReference type="SAM" id="SignalP"/>
    </source>
</evidence>
<evidence type="ECO:0000313" key="11">
    <source>
        <dbReference type="EMBL" id="CUV24777.1"/>
    </source>
</evidence>
<keyword evidence="1" id="KW-0813">Transport</keyword>
<feature type="binding site" description="covalent" evidence="6">
    <location>
        <position position="45"/>
    </location>
    <ligand>
        <name>heme c</name>
        <dbReference type="ChEBI" id="CHEBI:61717"/>
    </ligand>
</feature>
<dbReference type="EMBL" id="CP025741">
    <property type="protein sequence ID" value="AYA45157.1"/>
    <property type="molecule type" value="Genomic_DNA"/>
</dbReference>
<keyword evidence="2 6" id="KW-0349">Heme</keyword>
<dbReference type="SUPFAM" id="SSF46626">
    <property type="entry name" value="Cytochrome c"/>
    <property type="match status" value="1"/>
</dbReference>
<organism evidence="17">
    <name type="scientific">Ralstonia solanacearum</name>
    <name type="common">Pseudomonas solanacearum</name>
    <dbReference type="NCBI Taxonomy" id="305"/>
    <lineage>
        <taxon>Bacteria</taxon>
        <taxon>Pseudomonadati</taxon>
        <taxon>Pseudomonadota</taxon>
        <taxon>Betaproteobacteria</taxon>
        <taxon>Burkholderiales</taxon>
        <taxon>Burkholderiaceae</taxon>
        <taxon>Ralstonia</taxon>
        <taxon>Ralstonia solanacearum species complex</taxon>
    </lineage>
</organism>
<keyword evidence="7" id="KW-0732">Signal</keyword>
<dbReference type="EMBL" id="LN899827">
    <property type="protein sequence ID" value="CUV46708.1"/>
    <property type="molecule type" value="Genomic_DNA"/>
</dbReference>
<dbReference type="PATRIC" id="fig|267608.8.peg.3306"/>
<evidence type="ECO:0000313" key="9">
    <source>
        <dbReference type="EMBL" id="AYA45157.1"/>
    </source>
</evidence>